<keyword evidence="1" id="KW-0472">Membrane</keyword>
<keyword evidence="1" id="KW-0812">Transmembrane</keyword>
<organism evidence="2 3">
    <name type="scientific">Haloferula rosea</name>
    <dbReference type="NCBI Taxonomy" id="490093"/>
    <lineage>
        <taxon>Bacteria</taxon>
        <taxon>Pseudomonadati</taxon>
        <taxon>Verrucomicrobiota</taxon>
        <taxon>Verrucomicrobiia</taxon>
        <taxon>Verrucomicrobiales</taxon>
        <taxon>Verrucomicrobiaceae</taxon>
        <taxon>Haloferula</taxon>
    </lineage>
</organism>
<dbReference type="AlphaFoldDB" id="A0A934RIB9"/>
<evidence type="ECO:0000313" key="2">
    <source>
        <dbReference type="EMBL" id="MBK1829041.1"/>
    </source>
</evidence>
<dbReference type="RefSeq" id="WP_200283519.1">
    <property type="nucleotide sequence ID" value="NZ_JAENII010000027.1"/>
</dbReference>
<protein>
    <submittedName>
        <fullName evidence="2">Uncharacterized protein</fullName>
    </submittedName>
</protein>
<keyword evidence="3" id="KW-1185">Reference proteome</keyword>
<comment type="caution">
    <text evidence="2">The sequence shown here is derived from an EMBL/GenBank/DDBJ whole genome shotgun (WGS) entry which is preliminary data.</text>
</comment>
<dbReference type="EMBL" id="JAENII010000027">
    <property type="protein sequence ID" value="MBK1829041.1"/>
    <property type="molecule type" value="Genomic_DNA"/>
</dbReference>
<feature type="transmembrane region" description="Helical" evidence="1">
    <location>
        <begin position="26"/>
        <end position="43"/>
    </location>
</feature>
<name>A0A934RIB9_9BACT</name>
<gene>
    <name evidence="2" type="ORF">JIN81_18540</name>
</gene>
<evidence type="ECO:0000256" key="1">
    <source>
        <dbReference type="SAM" id="Phobius"/>
    </source>
</evidence>
<feature type="transmembrane region" description="Helical" evidence="1">
    <location>
        <begin position="49"/>
        <end position="70"/>
    </location>
</feature>
<proteinExistence type="predicted"/>
<reference evidence="2" key="1">
    <citation type="submission" date="2021-01" db="EMBL/GenBank/DDBJ databases">
        <title>Modified the classification status of verrucomicrobia.</title>
        <authorList>
            <person name="Feng X."/>
        </authorList>
    </citation>
    <scope>NUCLEOTIDE SEQUENCE</scope>
    <source>
        <strain evidence="2">KCTC 22201</strain>
    </source>
</reference>
<accession>A0A934RIB9</accession>
<sequence>MNTDETKLKHLEFIQAVISRMNNCSFLLKGWSVTLVSALFALSAKDVDIRFVLIAYFPAIVFWILDGFFLDQEKRYRQLYALVIEDSQEVPQLEMNTTKIKSIEGSWASATFTKTLLPFHGVVIGTILLVMFGFFVAGAK</sequence>
<evidence type="ECO:0000313" key="3">
    <source>
        <dbReference type="Proteomes" id="UP000658278"/>
    </source>
</evidence>
<dbReference type="Proteomes" id="UP000658278">
    <property type="component" value="Unassembled WGS sequence"/>
</dbReference>
<feature type="transmembrane region" description="Helical" evidence="1">
    <location>
        <begin position="116"/>
        <end position="137"/>
    </location>
</feature>
<keyword evidence="1" id="KW-1133">Transmembrane helix</keyword>